<keyword evidence="2" id="KW-1185">Reference proteome</keyword>
<protein>
    <submittedName>
        <fullName evidence="1">Uncharacterized protein</fullName>
    </submittedName>
</protein>
<dbReference type="Proteomes" id="UP000824533">
    <property type="component" value="Linkage Group LG28"/>
</dbReference>
<accession>A0ACC1CFM0</accession>
<gene>
    <name evidence="1" type="ORF">K1T71_014306</name>
</gene>
<comment type="caution">
    <text evidence="1">The sequence shown here is derived from an EMBL/GenBank/DDBJ whole genome shotgun (WGS) entry which is preliminary data.</text>
</comment>
<name>A0ACC1CFM0_9NEOP</name>
<sequence>MVLSCCVKGCKRDSYKVSGVSFHKFPKDEVIKNRWLDVVPGNFTQYSAVFSLHFKAEDFATHPAASRKMLKVNTIPSIFPMIIPENKKVDMLSSITISEEKSLNPQKSSCEPESPFKKIKLQQNAGTQTSVFLNKPRKTKLQRQIKILSQKLKRHNETINTLKSLLSFKKV</sequence>
<evidence type="ECO:0000313" key="1">
    <source>
        <dbReference type="EMBL" id="KAJ0170378.1"/>
    </source>
</evidence>
<evidence type="ECO:0000313" key="2">
    <source>
        <dbReference type="Proteomes" id="UP000824533"/>
    </source>
</evidence>
<dbReference type="EMBL" id="CM034414">
    <property type="protein sequence ID" value="KAJ0170378.1"/>
    <property type="molecule type" value="Genomic_DNA"/>
</dbReference>
<proteinExistence type="predicted"/>
<organism evidence="1 2">
    <name type="scientific">Dendrolimus kikuchii</name>
    <dbReference type="NCBI Taxonomy" id="765133"/>
    <lineage>
        <taxon>Eukaryota</taxon>
        <taxon>Metazoa</taxon>
        <taxon>Ecdysozoa</taxon>
        <taxon>Arthropoda</taxon>
        <taxon>Hexapoda</taxon>
        <taxon>Insecta</taxon>
        <taxon>Pterygota</taxon>
        <taxon>Neoptera</taxon>
        <taxon>Endopterygota</taxon>
        <taxon>Lepidoptera</taxon>
        <taxon>Glossata</taxon>
        <taxon>Ditrysia</taxon>
        <taxon>Bombycoidea</taxon>
        <taxon>Lasiocampidae</taxon>
        <taxon>Dendrolimus</taxon>
    </lineage>
</organism>
<reference evidence="1 2" key="1">
    <citation type="journal article" date="2021" name="Front. Genet.">
        <title>Chromosome-Level Genome Assembly Reveals Significant Gene Expansion in the Toll and IMD Signaling Pathways of Dendrolimus kikuchii.</title>
        <authorList>
            <person name="Zhou J."/>
            <person name="Wu P."/>
            <person name="Xiong Z."/>
            <person name="Liu N."/>
            <person name="Zhao N."/>
            <person name="Ji M."/>
            <person name="Qiu Y."/>
            <person name="Yang B."/>
        </authorList>
    </citation>
    <scope>NUCLEOTIDE SEQUENCE [LARGE SCALE GENOMIC DNA]</scope>
    <source>
        <strain evidence="1">Ann1</strain>
    </source>
</reference>